<organism evidence="2 3">
    <name type="scientific">Argiope bruennichi</name>
    <name type="common">Wasp spider</name>
    <name type="synonym">Aranea bruennichi</name>
    <dbReference type="NCBI Taxonomy" id="94029"/>
    <lineage>
        <taxon>Eukaryota</taxon>
        <taxon>Metazoa</taxon>
        <taxon>Ecdysozoa</taxon>
        <taxon>Arthropoda</taxon>
        <taxon>Chelicerata</taxon>
        <taxon>Arachnida</taxon>
        <taxon>Araneae</taxon>
        <taxon>Araneomorphae</taxon>
        <taxon>Entelegynae</taxon>
        <taxon>Araneoidea</taxon>
        <taxon>Araneidae</taxon>
        <taxon>Argiope</taxon>
    </lineage>
</organism>
<protein>
    <submittedName>
        <fullName evidence="2">LanC-like protein 3 like protein</fullName>
    </submittedName>
</protein>
<dbReference type="PANTHER" id="PTHR12736:SF7">
    <property type="entry name" value="LANC-LIKE PROTEIN 3"/>
    <property type="match status" value="1"/>
</dbReference>
<evidence type="ECO:0000256" key="1">
    <source>
        <dbReference type="SAM" id="Phobius"/>
    </source>
</evidence>
<dbReference type="InterPro" id="IPR007822">
    <property type="entry name" value="LANC-like"/>
</dbReference>
<sequence>MAGRRYFVNNMADSAGKYFEIPKEDIKTLCYSYLQRVFDEQTLTSEDADGGIYIGLAGVSYMCYYLAEHPEFAELRDDLLERSQYYLQYALTVAETPNLITSRAAFLFGGCGTYALAAAVYRALGKERESRYFLGKYVSFADGCQRPDFLGCGLYEVLGGRAGYLSGILFLQKVFGSEAQGSNSTGNYMKLGSSFLASTHYKISSHKKKIHVTIRFLNVYWLSVILLICLCSLGIRVDNVLSELRER</sequence>
<dbReference type="PANTHER" id="PTHR12736">
    <property type="entry name" value="LANC-LIKE PROTEIN"/>
    <property type="match status" value="1"/>
</dbReference>
<accession>A0A8T0F6Z9</accession>
<comment type="caution">
    <text evidence="2">The sequence shown here is derived from an EMBL/GenBank/DDBJ whole genome shotgun (WGS) entry which is preliminary data.</text>
</comment>
<dbReference type="EMBL" id="JABXBU010000030">
    <property type="protein sequence ID" value="KAF8785209.1"/>
    <property type="molecule type" value="Genomic_DNA"/>
</dbReference>
<keyword evidence="1" id="KW-1133">Transmembrane helix</keyword>
<dbReference type="InterPro" id="IPR012341">
    <property type="entry name" value="6hp_glycosidase-like_sf"/>
</dbReference>
<dbReference type="SUPFAM" id="SSF158745">
    <property type="entry name" value="LanC-like"/>
    <property type="match status" value="1"/>
</dbReference>
<gene>
    <name evidence="2" type="ORF">HNY73_010782</name>
</gene>
<dbReference type="GO" id="GO:0005975">
    <property type="term" value="P:carbohydrate metabolic process"/>
    <property type="evidence" value="ECO:0007669"/>
    <property type="project" value="InterPro"/>
</dbReference>
<evidence type="ECO:0000313" key="2">
    <source>
        <dbReference type="EMBL" id="KAF8785209.1"/>
    </source>
</evidence>
<dbReference type="GO" id="GO:0031179">
    <property type="term" value="P:peptide modification"/>
    <property type="evidence" value="ECO:0007669"/>
    <property type="project" value="InterPro"/>
</dbReference>
<proteinExistence type="predicted"/>
<dbReference type="PRINTS" id="PR01950">
    <property type="entry name" value="LANCSUPER"/>
</dbReference>
<keyword evidence="1" id="KW-0812">Transmembrane</keyword>
<name>A0A8T0F6Z9_ARGBR</name>
<keyword evidence="1" id="KW-0472">Membrane</keyword>
<dbReference type="Proteomes" id="UP000807504">
    <property type="component" value="Unassembled WGS sequence"/>
</dbReference>
<feature type="transmembrane region" description="Helical" evidence="1">
    <location>
        <begin position="217"/>
        <end position="237"/>
    </location>
</feature>
<reference evidence="2" key="2">
    <citation type="submission" date="2020-06" db="EMBL/GenBank/DDBJ databases">
        <authorList>
            <person name="Sheffer M."/>
        </authorList>
    </citation>
    <scope>NUCLEOTIDE SEQUENCE</scope>
</reference>
<keyword evidence="3" id="KW-1185">Reference proteome</keyword>
<reference evidence="2" key="1">
    <citation type="journal article" date="2020" name="bioRxiv">
        <title>Chromosome-level reference genome of the European wasp spider Argiope bruennichi: a resource for studies on range expansion and evolutionary adaptation.</title>
        <authorList>
            <person name="Sheffer M.M."/>
            <person name="Hoppe A."/>
            <person name="Krehenwinkel H."/>
            <person name="Uhl G."/>
            <person name="Kuss A.W."/>
            <person name="Jensen L."/>
            <person name="Jensen C."/>
            <person name="Gillespie R.G."/>
            <person name="Hoff K.J."/>
            <person name="Prost S."/>
        </authorList>
    </citation>
    <scope>NUCLEOTIDE SEQUENCE</scope>
</reference>
<dbReference type="Gene3D" id="1.50.10.10">
    <property type="match status" value="1"/>
</dbReference>
<dbReference type="GO" id="GO:0005886">
    <property type="term" value="C:plasma membrane"/>
    <property type="evidence" value="ECO:0007669"/>
    <property type="project" value="TreeGrafter"/>
</dbReference>
<dbReference type="Pfam" id="PF05147">
    <property type="entry name" value="LANC_like"/>
    <property type="match status" value="1"/>
</dbReference>
<evidence type="ECO:0000313" key="3">
    <source>
        <dbReference type="Proteomes" id="UP000807504"/>
    </source>
</evidence>
<dbReference type="AlphaFoldDB" id="A0A8T0F6Z9"/>